<dbReference type="EMBL" id="JAMYWD010000002">
    <property type="protein sequence ID" value="KAJ4979854.1"/>
    <property type="molecule type" value="Genomic_DNA"/>
</dbReference>
<gene>
    <name evidence="2" type="ORF">NE237_010634</name>
</gene>
<feature type="compositionally biased region" description="Basic and acidic residues" evidence="1">
    <location>
        <begin position="26"/>
        <end position="38"/>
    </location>
</feature>
<name>A0A9Q0L0R3_9MAGN</name>
<evidence type="ECO:0000313" key="2">
    <source>
        <dbReference type="EMBL" id="KAJ4979854.1"/>
    </source>
</evidence>
<feature type="region of interest" description="Disordered" evidence="1">
    <location>
        <begin position="1"/>
        <end position="59"/>
    </location>
</feature>
<keyword evidence="3" id="KW-1185">Reference proteome</keyword>
<evidence type="ECO:0000313" key="3">
    <source>
        <dbReference type="Proteomes" id="UP001141806"/>
    </source>
</evidence>
<protein>
    <submittedName>
        <fullName evidence="2">Uncharacterized protein</fullName>
    </submittedName>
</protein>
<feature type="compositionally biased region" description="Basic and acidic residues" evidence="1">
    <location>
        <begin position="1"/>
        <end position="11"/>
    </location>
</feature>
<evidence type="ECO:0000256" key="1">
    <source>
        <dbReference type="SAM" id="MobiDB-lite"/>
    </source>
</evidence>
<reference evidence="2" key="1">
    <citation type="journal article" date="2023" name="Plant J.">
        <title>The genome of the king protea, Protea cynaroides.</title>
        <authorList>
            <person name="Chang J."/>
            <person name="Duong T.A."/>
            <person name="Schoeman C."/>
            <person name="Ma X."/>
            <person name="Roodt D."/>
            <person name="Barker N."/>
            <person name="Li Z."/>
            <person name="Van de Peer Y."/>
            <person name="Mizrachi E."/>
        </authorList>
    </citation>
    <scope>NUCLEOTIDE SEQUENCE</scope>
    <source>
        <tissue evidence="2">Young leaves</tissue>
    </source>
</reference>
<dbReference type="AlphaFoldDB" id="A0A9Q0L0R3"/>
<feature type="compositionally biased region" description="Polar residues" evidence="1">
    <location>
        <begin position="12"/>
        <end position="22"/>
    </location>
</feature>
<accession>A0A9Q0L0R3</accession>
<proteinExistence type="predicted"/>
<organism evidence="2 3">
    <name type="scientific">Protea cynaroides</name>
    <dbReference type="NCBI Taxonomy" id="273540"/>
    <lineage>
        <taxon>Eukaryota</taxon>
        <taxon>Viridiplantae</taxon>
        <taxon>Streptophyta</taxon>
        <taxon>Embryophyta</taxon>
        <taxon>Tracheophyta</taxon>
        <taxon>Spermatophyta</taxon>
        <taxon>Magnoliopsida</taxon>
        <taxon>Proteales</taxon>
        <taxon>Proteaceae</taxon>
        <taxon>Protea</taxon>
    </lineage>
</organism>
<comment type="caution">
    <text evidence="2">The sequence shown here is derived from an EMBL/GenBank/DDBJ whole genome shotgun (WGS) entry which is preliminary data.</text>
</comment>
<dbReference type="Proteomes" id="UP001141806">
    <property type="component" value="Unassembled WGS sequence"/>
</dbReference>
<sequence>MTEAKGLKRVDSTSSTSHQTLAPSPLHDRGKRPEEGRFNFKHQPANFAPSPRHDRDKGPNEVRFYFKQQPTILWSLALGITEAKGLIKDFSRDRVSALVGSLKRFSYSVLYTSLYICFQEEGGVGRWDIVQNSVRTPQRGKSTSIVAFIEANPDTQFCEPQGDDEWAVPINDDEYHTLSGDDHETAYEDFSLKPDSGWCLQGKIAGY</sequence>